<feature type="compositionally biased region" description="Acidic residues" evidence="9">
    <location>
        <begin position="57"/>
        <end position="66"/>
    </location>
</feature>
<dbReference type="EMBL" id="JAMYWD010000010">
    <property type="protein sequence ID" value="KAJ4959483.1"/>
    <property type="molecule type" value="Genomic_DNA"/>
</dbReference>
<proteinExistence type="inferred from homology"/>
<dbReference type="SUPFAM" id="SSF54277">
    <property type="entry name" value="CAD &amp; PB1 domains"/>
    <property type="match status" value="1"/>
</dbReference>
<dbReference type="PANTHER" id="PTHR31734:SF38">
    <property type="entry name" value="AUXIN-RESPONSIVE PROTEIN IAA29"/>
    <property type="match status" value="1"/>
</dbReference>
<dbReference type="InterPro" id="IPR053793">
    <property type="entry name" value="PB1-like"/>
</dbReference>
<comment type="subunit">
    <text evidence="8">Homodimers and heterodimers.</text>
</comment>
<evidence type="ECO:0000259" key="10">
    <source>
        <dbReference type="PROSITE" id="PS51745"/>
    </source>
</evidence>
<gene>
    <name evidence="11" type="ORF">NE237_026594</name>
</gene>
<keyword evidence="6 8" id="KW-0539">Nucleus</keyword>
<feature type="region of interest" description="Disordered" evidence="9">
    <location>
        <begin position="102"/>
        <end position="125"/>
    </location>
</feature>
<keyword evidence="5 8" id="KW-0804">Transcription</keyword>
<dbReference type="GO" id="GO:0006355">
    <property type="term" value="P:regulation of DNA-templated transcription"/>
    <property type="evidence" value="ECO:0007669"/>
    <property type="project" value="InterPro"/>
</dbReference>
<dbReference type="Proteomes" id="UP001141806">
    <property type="component" value="Unassembled WGS sequence"/>
</dbReference>
<keyword evidence="4 8" id="KW-0805">Transcription regulation</keyword>
<reference evidence="11" key="1">
    <citation type="journal article" date="2023" name="Plant J.">
        <title>The genome of the king protea, Protea cynaroides.</title>
        <authorList>
            <person name="Chang J."/>
            <person name="Duong T.A."/>
            <person name="Schoeman C."/>
            <person name="Ma X."/>
            <person name="Roodt D."/>
            <person name="Barker N."/>
            <person name="Li Z."/>
            <person name="Van de Peer Y."/>
            <person name="Mizrachi E."/>
        </authorList>
    </citation>
    <scope>NUCLEOTIDE SEQUENCE</scope>
    <source>
        <tissue evidence="11">Young leaves</tissue>
    </source>
</reference>
<protein>
    <recommendedName>
        <fullName evidence="8">Auxin-responsive protein</fullName>
    </recommendedName>
</protein>
<evidence type="ECO:0000256" key="9">
    <source>
        <dbReference type="SAM" id="MobiDB-lite"/>
    </source>
</evidence>
<comment type="caution">
    <text evidence="11">The sequence shown here is derived from an EMBL/GenBank/DDBJ whole genome shotgun (WGS) entry which is preliminary data.</text>
</comment>
<dbReference type="GO" id="GO:0005634">
    <property type="term" value="C:nucleus"/>
    <property type="evidence" value="ECO:0007669"/>
    <property type="project" value="UniProtKB-SubCell"/>
</dbReference>
<dbReference type="OrthoDB" id="778717at2759"/>
<dbReference type="GO" id="GO:0009734">
    <property type="term" value="P:auxin-activated signaling pathway"/>
    <property type="evidence" value="ECO:0007669"/>
    <property type="project" value="UniProtKB-UniRule"/>
</dbReference>
<dbReference type="Gene3D" id="3.10.20.90">
    <property type="entry name" value="Phosphatidylinositol 3-kinase Catalytic Subunit, Chain A, domain 1"/>
    <property type="match status" value="1"/>
</dbReference>
<dbReference type="Pfam" id="PF02309">
    <property type="entry name" value="AUX_IAA"/>
    <property type="match status" value="1"/>
</dbReference>
<keyword evidence="3 8" id="KW-0678">Repressor</keyword>
<sequence>MDLELGLALPSNPIKHLYLNKYENKAQKRTFYDDHDDALQIAQTLPLLSWNDKPPNDEDDGDDPEDSSSSTINESFGEGNGIVGWPPIKRCRSNLHLRHHFHGHDHHQQQQNQAGQVQNDQRNEIRPNSMYVKVKMEGVAIGRKVDLSLHHSYQTLINTLIDMFGKYQEDKRGSYDAPYTLAYRDTDGDWLLVGDIPWQTFIRCVQCLMILRNGG</sequence>
<evidence type="ECO:0000313" key="11">
    <source>
        <dbReference type="EMBL" id="KAJ4959483.1"/>
    </source>
</evidence>
<comment type="subcellular location">
    <subcellularLocation>
        <location evidence="1 8">Nucleus</location>
    </subcellularLocation>
</comment>
<evidence type="ECO:0000256" key="6">
    <source>
        <dbReference type="ARBA" id="ARBA00023242"/>
    </source>
</evidence>
<evidence type="ECO:0000256" key="7">
    <source>
        <dbReference type="ARBA" id="ARBA00023294"/>
    </source>
</evidence>
<evidence type="ECO:0000256" key="8">
    <source>
        <dbReference type="RuleBase" id="RU004549"/>
    </source>
</evidence>
<organism evidence="11 12">
    <name type="scientific">Protea cynaroides</name>
    <dbReference type="NCBI Taxonomy" id="273540"/>
    <lineage>
        <taxon>Eukaryota</taxon>
        <taxon>Viridiplantae</taxon>
        <taxon>Streptophyta</taxon>
        <taxon>Embryophyta</taxon>
        <taxon>Tracheophyta</taxon>
        <taxon>Spermatophyta</taxon>
        <taxon>Magnoliopsida</taxon>
        <taxon>Proteales</taxon>
        <taxon>Proteaceae</taxon>
        <taxon>Protea</taxon>
    </lineage>
</organism>
<feature type="compositionally biased region" description="Low complexity" evidence="9">
    <location>
        <begin position="109"/>
        <end position="120"/>
    </location>
</feature>
<feature type="domain" description="PB1" evidence="10">
    <location>
        <begin position="129"/>
        <end position="215"/>
    </location>
</feature>
<dbReference type="InterPro" id="IPR033389">
    <property type="entry name" value="AUX/IAA_dom"/>
</dbReference>
<evidence type="ECO:0000256" key="4">
    <source>
        <dbReference type="ARBA" id="ARBA00023015"/>
    </source>
</evidence>
<keyword evidence="7 8" id="KW-0927">Auxin signaling pathway</keyword>
<name>A0A9Q0H6Z9_9MAGN</name>
<feature type="region of interest" description="Disordered" evidence="9">
    <location>
        <begin position="45"/>
        <end position="85"/>
    </location>
</feature>
<evidence type="ECO:0000256" key="1">
    <source>
        <dbReference type="ARBA" id="ARBA00004123"/>
    </source>
</evidence>
<evidence type="ECO:0000313" key="12">
    <source>
        <dbReference type="Proteomes" id="UP001141806"/>
    </source>
</evidence>
<evidence type="ECO:0000256" key="3">
    <source>
        <dbReference type="ARBA" id="ARBA00022491"/>
    </source>
</evidence>
<evidence type="ECO:0000256" key="2">
    <source>
        <dbReference type="ARBA" id="ARBA00006728"/>
    </source>
</evidence>
<accession>A0A9Q0H6Z9</accession>
<dbReference type="PANTHER" id="PTHR31734">
    <property type="entry name" value="AUXIN-RESPONSIVE PROTEIN IAA17"/>
    <property type="match status" value="1"/>
</dbReference>
<dbReference type="PROSITE" id="PS51745">
    <property type="entry name" value="PB1"/>
    <property type="match status" value="1"/>
</dbReference>
<dbReference type="InterPro" id="IPR003311">
    <property type="entry name" value="AUX_IAA"/>
</dbReference>
<comment type="similarity">
    <text evidence="2 8">Belongs to the Aux/IAA family.</text>
</comment>
<evidence type="ECO:0000256" key="5">
    <source>
        <dbReference type="ARBA" id="ARBA00023163"/>
    </source>
</evidence>
<keyword evidence="12" id="KW-1185">Reference proteome</keyword>
<comment type="function">
    <text evidence="8">Aux/IAA proteins are short-lived transcriptional factors that function as repressors of early auxin response genes at low auxin concentrations.</text>
</comment>
<dbReference type="AlphaFoldDB" id="A0A9Q0H6Z9"/>